<accession>A0A915L689</accession>
<feature type="compositionally biased region" description="Basic and acidic residues" evidence="4">
    <location>
        <begin position="298"/>
        <end position="308"/>
    </location>
</feature>
<evidence type="ECO:0000256" key="3">
    <source>
        <dbReference type="ARBA" id="ARBA00023242"/>
    </source>
</evidence>
<protein>
    <submittedName>
        <fullName evidence="6">C2H2-type domain-containing protein</fullName>
    </submittedName>
</protein>
<evidence type="ECO:0000256" key="2">
    <source>
        <dbReference type="ARBA" id="ARBA00023163"/>
    </source>
</evidence>
<dbReference type="GO" id="GO:0005634">
    <property type="term" value="C:nucleus"/>
    <property type="evidence" value="ECO:0007669"/>
    <property type="project" value="UniProtKB-SubCell"/>
</dbReference>
<evidence type="ECO:0000256" key="1">
    <source>
        <dbReference type="ARBA" id="ARBA00004123"/>
    </source>
</evidence>
<proteinExistence type="predicted"/>
<keyword evidence="2" id="KW-0804">Transcription</keyword>
<feature type="compositionally biased region" description="Acidic residues" evidence="4">
    <location>
        <begin position="309"/>
        <end position="322"/>
    </location>
</feature>
<dbReference type="InterPro" id="IPR052416">
    <property type="entry name" value="GTF3C_component"/>
</dbReference>
<sequence length="536" mass="61577">MSAKKIVHKNTSKKLNITRAIEVDLNALIDEKKNQPSPRPSGTLKTAKNSAAFNQETSKKPAAIISIAKSTPAVEKLAPIFLKSAPTISASANAKFKTSPKKVCRNPKIGVIEKLKINSQATPKNRPIRKPKREILDEDEQRSTSLVLDPVDETYPKSMTGEQALNHFKSFQLEIRILFEDKLDEWRSLDSRIHFRILKKTFQKLTKSKESRVQCLNTSCSSSYTTAYGMQYHLRVCGIPVENRLKQCSHCEKKFPSDELTSHIRIEHNIQTSTPVRKSASKCMSLIGKIDQVENSITDDKKNKRKDDSEDENYTGENEDDEDVIENRANSSSVFKSPSKKKRCKKVRAVPESLRKIWHQKLEKAFEGFIRTNFIASNEAWIPEIKFQNFRLRRDLTFFEKFEQESMEFCFEKLSKPQKLKLFESVDIDEKKSMGYCGGPTICAKWCPQISQLSDDDKQYLAVCNHIDHSMQNYSGPMENSFQIWSYDSRNRENEKRLKCEYLIRHEYGLSLHLKWCPSGANIPESEGQQSIMGLL</sequence>
<dbReference type="GO" id="GO:0000127">
    <property type="term" value="C:transcription factor TFIIIC complex"/>
    <property type="evidence" value="ECO:0007669"/>
    <property type="project" value="TreeGrafter"/>
</dbReference>
<dbReference type="PANTHER" id="PTHR15052">
    <property type="entry name" value="RNA POLYMERASE III TRANSCRIPTION INITIATION FACTOR COMPLEX SUBUNIT"/>
    <property type="match status" value="1"/>
</dbReference>
<feature type="region of interest" description="Disordered" evidence="4">
    <location>
        <begin position="30"/>
        <end position="55"/>
    </location>
</feature>
<feature type="region of interest" description="Disordered" evidence="4">
    <location>
        <begin position="298"/>
        <end position="322"/>
    </location>
</feature>
<dbReference type="PANTHER" id="PTHR15052:SF2">
    <property type="entry name" value="GENERAL TRANSCRIPTION FACTOR 3C POLYPEPTIDE 2"/>
    <property type="match status" value="1"/>
</dbReference>
<dbReference type="Gene3D" id="3.30.160.60">
    <property type="entry name" value="Classic Zinc Finger"/>
    <property type="match status" value="1"/>
</dbReference>
<organism evidence="5 6">
    <name type="scientific">Romanomermis culicivorax</name>
    <name type="common">Nematode worm</name>
    <dbReference type="NCBI Taxonomy" id="13658"/>
    <lineage>
        <taxon>Eukaryota</taxon>
        <taxon>Metazoa</taxon>
        <taxon>Ecdysozoa</taxon>
        <taxon>Nematoda</taxon>
        <taxon>Enoplea</taxon>
        <taxon>Dorylaimia</taxon>
        <taxon>Mermithida</taxon>
        <taxon>Mermithoidea</taxon>
        <taxon>Mermithidae</taxon>
        <taxon>Romanomermis</taxon>
    </lineage>
</organism>
<keyword evidence="3" id="KW-0539">Nucleus</keyword>
<dbReference type="GO" id="GO:0006383">
    <property type="term" value="P:transcription by RNA polymerase III"/>
    <property type="evidence" value="ECO:0007669"/>
    <property type="project" value="TreeGrafter"/>
</dbReference>
<reference evidence="6" key="1">
    <citation type="submission" date="2022-11" db="UniProtKB">
        <authorList>
            <consortium name="WormBaseParasite"/>
        </authorList>
    </citation>
    <scope>IDENTIFICATION</scope>
</reference>
<keyword evidence="5" id="KW-1185">Reference proteome</keyword>
<evidence type="ECO:0000256" key="4">
    <source>
        <dbReference type="SAM" id="MobiDB-lite"/>
    </source>
</evidence>
<dbReference type="Proteomes" id="UP000887565">
    <property type="component" value="Unplaced"/>
</dbReference>
<comment type="subcellular location">
    <subcellularLocation>
        <location evidence="1">Nucleus</location>
    </subcellularLocation>
</comment>
<evidence type="ECO:0000313" key="6">
    <source>
        <dbReference type="WBParaSite" id="nRc.2.0.1.t46610-RA"/>
    </source>
</evidence>
<feature type="compositionally biased region" description="Polar residues" evidence="4">
    <location>
        <begin position="43"/>
        <end position="55"/>
    </location>
</feature>
<evidence type="ECO:0000313" key="5">
    <source>
        <dbReference type="Proteomes" id="UP000887565"/>
    </source>
</evidence>
<name>A0A915L689_ROMCU</name>
<dbReference type="WBParaSite" id="nRc.2.0.1.t46610-RA">
    <property type="protein sequence ID" value="nRc.2.0.1.t46610-RA"/>
    <property type="gene ID" value="nRc.2.0.1.g46610"/>
</dbReference>
<dbReference type="AlphaFoldDB" id="A0A915L689"/>